<feature type="chain" id="PRO_5042995505" description="Pilus formation protein N-terminal domain-containing protein" evidence="2">
    <location>
        <begin position="24"/>
        <end position="575"/>
    </location>
</feature>
<feature type="compositionally biased region" description="Pro residues" evidence="1">
    <location>
        <begin position="86"/>
        <end position="96"/>
    </location>
</feature>
<sequence>MRRVIAPFTSLAFVCALAFAAAAQVNPPVPAPSGPVNPPGAIPTPTPPATTAPAPRASGAATPWPVPAGPEETASPVPAQATPAPIATPTPPPIIVDPPQVGVEPNKTATARINGVLGTLSVTVADGTIATAQVDQAQRVLFVTGMKLGTTTVTVTDSRGVSRDVPVRVAYAAGSAADTTTVRVTGNPASVLYLRDAIAAAVEGAATLRPGASVAVTPELVPVKRDLGVDDRTEIDVPVTIAGDGYFTVNGSTHVVLENVALPPIEPARLMVSDYPERLSANGVLFNATLDRTQAQRFLYYHFNPSTEPARRILLKARNGGNAPATVQMIDGAAGPGGNEMEIGHLSTKRFLVRQARNEGVVRTLAPGETVNLVNHPLPPGTIVSAVMQLRLVSGDPLDLALVAQDAKSPSDLSFDTTQLLVGGAPHARGTYPVPTFYFDRTYDVAGDDLEIPIGQLPLPNLRSGEALSGDYGVQQTMNVVIVNMTRGPHAVALYANPRGGRATGTFLIDGTVVQAHALPAFSKFKLWQERINPGTYRRIRIVTMPEGGSSYPLRLIFAPDDGSPAPGAPGSLIY</sequence>
<reference evidence="4 5" key="1">
    <citation type="journal article" date="2022" name="ISME Commun">
        <title>Vulcanimicrobium alpinus gen. nov. sp. nov., the first cultivated representative of the candidate phylum 'Eremiobacterota', is a metabolically versatile aerobic anoxygenic phototroph.</title>
        <authorList>
            <person name="Yabe S."/>
            <person name="Muto K."/>
            <person name="Abe K."/>
            <person name="Yokota A."/>
            <person name="Staudigel H."/>
            <person name="Tebo B.M."/>
        </authorList>
    </citation>
    <scope>NUCLEOTIDE SEQUENCE [LARGE SCALE GENOMIC DNA]</scope>
    <source>
        <strain evidence="4 5">WC8-2</strain>
    </source>
</reference>
<feature type="compositionally biased region" description="Low complexity" evidence="1">
    <location>
        <begin position="76"/>
        <end position="85"/>
    </location>
</feature>
<name>A0AAN1XSR7_UNVUL</name>
<accession>A0AAN1XSR7</accession>
<feature type="domain" description="Pilus formation protein N-terminal" evidence="3">
    <location>
        <begin position="121"/>
        <end position="169"/>
    </location>
</feature>
<dbReference type="Proteomes" id="UP001317532">
    <property type="component" value="Chromosome"/>
</dbReference>
<organism evidence="4 5">
    <name type="scientific">Vulcanimicrobium alpinum</name>
    <dbReference type="NCBI Taxonomy" id="3016050"/>
    <lineage>
        <taxon>Bacteria</taxon>
        <taxon>Bacillati</taxon>
        <taxon>Vulcanimicrobiota</taxon>
        <taxon>Vulcanimicrobiia</taxon>
        <taxon>Vulcanimicrobiales</taxon>
        <taxon>Vulcanimicrobiaceae</taxon>
        <taxon>Vulcanimicrobium</taxon>
    </lineage>
</organism>
<feature type="compositionally biased region" description="Low complexity" evidence="1">
    <location>
        <begin position="51"/>
        <end position="63"/>
    </location>
</feature>
<dbReference type="EMBL" id="AP025523">
    <property type="protein sequence ID" value="BDE04750.1"/>
    <property type="molecule type" value="Genomic_DNA"/>
</dbReference>
<evidence type="ECO:0000256" key="2">
    <source>
        <dbReference type="SAM" id="SignalP"/>
    </source>
</evidence>
<dbReference type="InterPro" id="IPR032789">
    <property type="entry name" value="T2SS-T3SS_pil_N"/>
</dbReference>
<feature type="compositionally biased region" description="Pro residues" evidence="1">
    <location>
        <begin position="32"/>
        <end position="50"/>
    </location>
</feature>
<evidence type="ECO:0000313" key="4">
    <source>
        <dbReference type="EMBL" id="BDE04750.1"/>
    </source>
</evidence>
<evidence type="ECO:0000259" key="3">
    <source>
        <dbReference type="Pfam" id="PF13629"/>
    </source>
</evidence>
<feature type="region of interest" description="Disordered" evidence="1">
    <location>
        <begin position="32"/>
        <end position="96"/>
    </location>
</feature>
<dbReference type="AlphaFoldDB" id="A0AAN1XSR7"/>
<dbReference type="KEGG" id="vab:WPS_00260"/>
<dbReference type="Pfam" id="PF13629">
    <property type="entry name" value="T2SS-T3SS_pil_N"/>
    <property type="match status" value="1"/>
</dbReference>
<gene>
    <name evidence="4" type="ORF">WPS_00260</name>
</gene>
<proteinExistence type="predicted"/>
<protein>
    <recommendedName>
        <fullName evidence="3">Pilus formation protein N-terminal domain-containing protein</fullName>
    </recommendedName>
</protein>
<keyword evidence="5" id="KW-1185">Reference proteome</keyword>
<keyword evidence="2" id="KW-0732">Signal</keyword>
<feature type="signal peptide" evidence="2">
    <location>
        <begin position="1"/>
        <end position="23"/>
    </location>
</feature>
<evidence type="ECO:0000313" key="5">
    <source>
        <dbReference type="Proteomes" id="UP001317532"/>
    </source>
</evidence>
<dbReference type="RefSeq" id="WP_317995843.1">
    <property type="nucleotide sequence ID" value="NZ_AP025523.1"/>
</dbReference>
<evidence type="ECO:0000256" key="1">
    <source>
        <dbReference type="SAM" id="MobiDB-lite"/>
    </source>
</evidence>